<name>A0ABX3KLS4_SALCS</name>
<evidence type="ECO:0000313" key="1">
    <source>
        <dbReference type="EMBL" id="OOF30224.1"/>
    </source>
</evidence>
<evidence type="ECO:0000313" key="2">
    <source>
        <dbReference type="Proteomes" id="UP000189431"/>
    </source>
</evidence>
<proteinExistence type="predicted"/>
<dbReference type="EMBL" id="MUFR01000201">
    <property type="protein sequence ID" value="OOF30224.1"/>
    <property type="molecule type" value="Genomic_DNA"/>
</dbReference>
<keyword evidence="2" id="KW-1185">Reference proteome</keyword>
<feature type="non-terminal residue" evidence="1">
    <location>
        <position position="87"/>
    </location>
</feature>
<dbReference type="Proteomes" id="UP000189431">
    <property type="component" value="Unassembled WGS sequence"/>
</dbReference>
<sequence length="87" mass="9412">MRQAREQVSTVDIEIDNEGENPPVLYTANIRSQTIYCFGVINNIDAIDNLGSTAATFSSGFNATAYLQPGENHLELGTVPSGAYEDD</sequence>
<accession>A0ABX3KLS4</accession>
<comment type="caution">
    <text evidence="1">The sequence shown here is derived from an EMBL/GenBank/DDBJ whole genome shotgun (WGS) entry which is preliminary data.</text>
</comment>
<keyword evidence="1" id="KW-0378">Hydrolase</keyword>
<reference evidence="2" key="1">
    <citation type="submission" date="2017-01" db="EMBL/GenBank/DDBJ databases">
        <title>Draft genome of the species Salinivibrio costicola subsp. alcaliphilus.</title>
        <authorList>
            <person name="Lopez-Hermoso C."/>
            <person name="De La Haba R."/>
            <person name="Sanchez-Porro C."/>
            <person name="Ventosa A."/>
        </authorList>
    </citation>
    <scope>NUCLEOTIDE SEQUENCE [LARGE SCALE GENOMIC DNA]</scope>
    <source>
        <strain evidence="2">CBH448</strain>
    </source>
</reference>
<gene>
    <name evidence="1" type="ORF">BZJ21_15875</name>
</gene>
<organism evidence="1 2">
    <name type="scientific">Salinivibrio costicola subsp. alcaliphilus</name>
    <dbReference type="NCBI Taxonomy" id="272773"/>
    <lineage>
        <taxon>Bacteria</taxon>
        <taxon>Pseudomonadati</taxon>
        <taxon>Pseudomonadota</taxon>
        <taxon>Gammaproteobacteria</taxon>
        <taxon>Vibrionales</taxon>
        <taxon>Vibrionaceae</taxon>
        <taxon>Salinivibrio</taxon>
    </lineage>
</organism>
<dbReference type="GO" id="GO:0016787">
    <property type="term" value="F:hydrolase activity"/>
    <property type="evidence" value="ECO:0007669"/>
    <property type="project" value="UniProtKB-KW"/>
</dbReference>
<protein>
    <submittedName>
        <fullName evidence="1">Glycosyl hydrolase family 26</fullName>
    </submittedName>
</protein>